<organism evidence="1 2">
    <name type="scientific">Castellaniella daejeonensis</name>
    <dbReference type="NCBI Taxonomy" id="659013"/>
    <lineage>
        <taxon>Bacteria</taxon>
        <taxon>Pseudomonadati</taxon>
        <taxon>Pseudomonadota</taxon>
        <taxon>Betaproteobacteria</taxon>
        <taxon>Burkholderiales</taxon>
        <taxon>Alcaligenaceae</taxon>
        <taxon>Castellaniella</taxon>
    </lineage>
</organism>
<proteinExistence type="predicted"/>
<dbReference type="RefSeq" id="WP_343819795.1">
    <property type="nucleotide sequence ID" value="NZ_BAAAFN010000006.1"/>
</dbReference>
<evidence type="ECO:0000313" key="1">
    <source>
        <dbReference type="EMBL" id="GAA0218254.1"/>
    </source>
</evidence>
<keyword evidence="2" id="KW-1185">Reference proteome</keyword>
<accession>A0ABN0TCH8</accession>
<dbReference type="Proteomes" id="UP001501176">
    <property type="component" value="Unassembled WGS sequence"/>
</dbReference>
<gene>
    <name evidence="1" type="ORF">GCM10009125_03990</name>
</gene>
<name>A0ABN0TCH8_9BURK</name>
<protein>
    <submittedName>
        <fullName evidence="1">Uncharacterized protein</fullName>
    </submittedName>
</protein>
<reference evidence="1 2" key="1">
    <citation type="journal article" date="2019" name="Int. J. Syst. Evol. Microbiol.">
        <title>The Global Catalogue of Microorganisms (GCM) 10K type strain sequencing project: providing services to taxonomists for standard genome sequencing and annotation.</title>
        <authorList>
            <consortium name="The Broad Institute Genomics Platform"/>
            <consortium name="The Broad Institute Genome Sequencing Center for Infectious Disease"/>
            <person name="Wu L."/>
            <person name="Ma J."/>
        </authorList>
    </citation>
    <scope>NUCLEOTIDE SEQUENCE [LARGE SCALE GENOMIC DNA]</scope>
    <source>
        <strain evidence="1 2">JCM 16240</strain>
    </source>
</reference>
<sequence length="154" mass="16537">MKGAFFDRESAARAVRLAMPMIAAAMDSHEAGDSGFLHVVVMNPLAPPGETSFEDAILYEHNVGDAERWDADYAAYARGKARMCWRSGRDGHEVCDLEPHRMAAGELPLWGGVIVDGVAVGVSGCFPWFDEAFAGAIARIFIACAKEARFSAAG</sequence>
<evidence type="ECO:0000313" key="2">
    <source>
        <dbReference type="Proteomes" id="UP001501176"/>
    </source>
</evidence>
<dbReference type="EMBL" id="BAAAFN010000006">
    <property type="protein sequence ID" value="GAA0218254.1"/>
    <property type="molecule type" value="Genomic_DNA"/>
</dbReference>
<comment type="caution">
    <text evidence="1">The sequence shown here is derived from an EMBL/GenBank/DDBJ whole genome shotgun (WGS) entry which is preliminary data.</text>
</comment>